<keyword evidence="2" id="KW-1185">Reference proteome</keyword>
<comment type="caution">
    <text evidence="1">The sequence shown here is derived from an EMBL/GenBank/DDBJ whole genome shotgun (WGS) entry which is preliminary data.</text>
</comment>
<sequence length="67" mass="7703">MTDTVKCPGCPGRRNRSHYLCRSCWHALPADTRGRLSRRDARAFQRLRELHRALDANTPIASIRVSQ</sequence>
<evidence type="ECO:0000313" key="1">
    <source>
        <dbReference type="EMBL" id="MEI5612485.1"/>
    </source>
</evidence>
<proteinExistence type="predicted"/>
<evidence type="ECO:0000313" key="2">
    <source>
        <dbReference type="Proteomes" id="UP001365781"/>
    </source>
</evidence>
<organism evidence="1 2">
    <name type="scientific">Streptomyces brasiliscabiei</name>
    <dbReference type="NCBI Taxonomy" id="2736302"/>
    <lineage>
        <taxon>Bacteria</taxon>
        <taxon>Bacillati</taxon>
        <taxon>Actinomycetota</taxon>
        <taxon>Actinomycetes</taxon>
        <taxon>Kitasatosporales</taxon>
        <taxon>Streptomycetaceae</taxon>
        <taxon>Streptomyces</taxon>
    </lineage>
</organism>
<reference evidence="1 2" key="1">
    <citation type="submission" date="2024-03" db="EMBL/GenBank/DDBJ databases">
        <title>First Report of Pectobacterium brasiliscabiei causing potato scab in china.</title>
        <authorList>
            <person name="Handique U."/>
        </authorList>
    </citation>
    <scope>NUCLEOTIDE SEQUENCE [LARGE SCALE GENOMIC DNA]</scope>
    <source>
        <strain evidence="1 2">ZRIMU1503</strain>
    </source>
</reference>
<dbReference type="RefSeq" id="WP_336558365.1">
    <property type="nucleotide sequence ID" value="NZ_JBBAYL010000008.1"/>
</dbReference>
<accession>A0ABU8GH36</accession>
<name>A0ABU8GH36_9ACTN</name>
<protein>
    <submittedName>
        <fullName evidence="1">Uncharacterized protein</fullName>
    </submittedName>
</protein>
<dbReference type="EMBL" id="JBBAYM010000017">
    <property type="protein sequence ID" value="MEI5612485.1"/>
    <property type="molecule type" value="Genomic_DNA"/>
</dbReference>
<gene>
    <name evidence="1" type="ORF">WB403_25335</name>
</gene>
<dbReference type="Proteomes" id="UP001365781">
    <property type="component" value="Unassembled WGS sequence"/>
</dbReference>